<dbReference type="EMBL" id="ML996097">
    <property type="protein sequence ID" value="KAF2741375.1"/>
    <property type="molecule type" value="Genomic_DNA"/>
</dbReference>
<protein>
    <submittedName>
        <fullName evidence="2">Uncharacterized protein</fullName>
    </submittedName>
</protein>
<evidence type="ECO:0000313" key="3">
    <source>
        <dbReference type="Proteomes" id="UP000799444"/>
    </source>
</evidence>
<feature type="region of interest" description="Disordered" evidence="1">
    <location>
        <begin position="1"/>
        <end position="42"/>
    </location>
</feature>
<comment type="caution">
    <text evidence="2">The sequence shown here is derived from an EMBL/GenBank/DDBJ whole genome shotgun (WGS) entry which is preliminary data.</text>
</comment>
<accession>A0A9P4VA87</accession>
<evidence type="ECO:0000256" key="1">
    <source>
        <dbReference type="SAM" id="MobiDB-lite"/>
    </source>
</evidence>
<gene>
    <name evidence="2" type="ORF">EJ04DRAFT_517937</name>
</gene>
<reference evidence="2" key="1">
    <citation type="journal article" date="2020" name="Stud. Mycol.">
        <title>101 Dothideomycetes genomes: a test case for predicting lifestyles and emergence of pathogens.</title>
        <authorList>
            <person name="Haridas S."/>
            <person name="Albert R."/>
            <person name="Binder M."/>
            <person name="Bloem J."/>
            <person name="Labutti K."/>
            <person name="Salamov A."/>
            <person name="Andreopoulos B."/>
            <person name="Baker S."/>
            <person name="Barry K."/>
            <person name="Bills G."/>
            <person name="Bluhm B."/>
            <person name="Cannon C."/>
            <person name="Castanera R."/>
            <person name="Culley D."/>
            <person name="Daum C."/>
            <person name="Ezra D."/>
            <person name="Gonzalez J."/>
            <person name="Henrissat B."/>
            <person name="Kuo A."/>
            <person name="Liang C."/>
            <person name="Lipzen A."/>
            <person name="Lutzoni F."/>
            <person name="Magnuson J."/>
            <person name="Mondo S."/>
            <person name="Nolan M."/>
            <person name="Ohm R."/>
            <person name="Pangilinan J."/>
            <person name="Park H.-J."/>
            <person name="Ramirez L."/>
            <person name="Alfaro M."/>
            <person name="Sun H."/>
            <person name="Tritt A."/>
            <person name="Yoshinaga Y."/>
            <person name="Zwiers L.-H."/>
            <person name="Turgeon B."/>
            <person name="Goodwin S."/>
            <person name="Spatafora J."/>
            <person name="Crous P."/>
            <person name="Grigoriev I."/>
        </authorList>
    </citation>
    <scope>NUCLEOTIDE SEQUENCE</scope>
    <source>
        <strain evidence="2">CBS 125425</strain>
    </source>
</reference>
<feature type="compositionally biased region" description="Pro residues" evidence="1">
    <location>
        <begin position="264"/>
        <end position="276"/>
    </location>
</feature>
<organism evidence="2 3">
    <name type="scientific">Polyplosphaeria fusca</name>
    <dbReference type="NCBI Taxonomy" id="682080"/>
    <lineage>
        <taxon>Eukaryota</taxon>
        <taxon>Fungi</taxon>
        <taxon>Dikarya</taxon>
        <taxon>Ascomycota</taxon>
        <taxon>Pezizomycotina</taxon>
        <taxon>Dothideomycetes</taxon>
        <taxon>Pleosporomycetidae</taxon>
        <taxon>Pleosporales</taxon>
        <taxon>Tetraplosphaeriaceae</taxon>
        <taxon>Polyplosphaeria</taxon>
    </lineage>
</organism>
<name>A0A9P4VA87_9PLEO</name>
<dbReference type="AlphaFoldDB" id="A0A9P4VA87"/>
<sequence>MQAKRASSAGFGEPRSALDGGSRAAKQQQQRRRGGAACGEGRAAWQTAGQQRAWLQALRAAGVGSWGLAWAGSWGLRAPMANGCSSRRTWGGTVRLALESAHPIIAARCTSSLTTTLRLRINPRQPSQPSFAALRPDAALRPARHASALRATLTLLPPRPPAPPPVAVEPSPLVTGLLVLEDENDDLDDVSPSALAAHRIPIARPPPAPPCPARLLRVLLPDPRPDGATCRPPPIAPSPGGAIASALVAFLPRAADHVQRHLPRPPPRPPACPPSPSAARSRRCSTGWVSWGTGSTLPFQVPSRTNGHFSPTPTVVW</sequence>
<feature type="region of interest" description="Disordered" evidence="1">
    <location>
        <begin position="259"/>
        <end position="279"/>
    </location>
</feature>
<evidence type="ECO:0000313" key="2">
    <source>
        <dbReference type="EMBL" id="KAF2741375.1"/>
    </source>
</evidence>
<proteinExistence type="predicted"/>
<keyword evidence="3" id="KW-1185">Reference proteome</keyword>
<dbReference type="Proteomes" id="UP000799444">
    <property type="component" value="Unassembled WGS sequence"/>
</dbReference>